<proteinExistence type="predicted"/>
<dbReference type="AlphaFoldDB" id="A0A8H7E4P2"/>
<evidence type="ECO:0000313" key="2">
    <source>
        <dbReference type="EMBL" id="KAF7508465.1"/>
    </source>
</evidence>
<reference evidence="2" key="1">
    <citation type="submission" date="2020-02" db="EMBL/GenBank/DDBJ databases">
        <authorList>
            <person name="Palmer J.M."/>
        </authorList>
    </citation>
    <scope>NUCLEOTIDE SEQUENCE</scope>
    <source>
        <strain evidence="2">EPUS1.4</strain>
        <tissue evidence="2">Thallus</tissue>
    </source>
</reference>
<evidence type="ECO:0000313" key="3">
    <source>
        <dbReference type="Proteomes" id="UP000606974"/>
    </source>
</evidence>
<organism evidence="2 3">
    <name type="scientific">Endocarpon pusillum</name>
    <dbReference type="NCBI Taxonomy" id="364733"/>
    <lineage>
        <taxon>Eukaryota</taxon>
        <taxon>Fungi</taxon>
        <taxon>Dikarya</taxon>
        <taxon>Ascomycota</taxon>
        <taxon>Pezizomycotina</taxon>
        <taxon>Eurotiomycetes</taxon>
        <taxon>Chaetothyriomycetidae</taxon>
        <taxon>Verrucariales</taxon>
        <taxon>Verrucariaceae</taxon>
        <taxon>Endocarpon</taxon>
    </lineage>
</organism>
<feature type="region of interest" description="Disordered" evidence="1">
    <location>
        <begin position="1"/>
        <end position="25"/>
    </location>
</feature>
<sequence length="70" mass="7625">MRRGHQPSTLSSEPSIMTPKNTCPSGNHIWHVWTRALTKPNTGSRNPRSEIPTNDIVKGVRVNCSGTSAA</sequence>
<protein>
    <submittedName>
        <fullName evidence="2">Uncharacterized protein</fullName>
    </submittedName>
</protein>
<name>A0A8H7E4P2_9EURO</name>
<dbReference type="Proteomes" id="UP000606974">
    <property type="component" value="Unassembled WGS sequence"/>
</dbReference>
<dbReference type="EMBL" id="JAACFV010000053">
    <property type="protein sequence ID" value="KAF7508465.1"/>
    <property type="molecule type" value="Genomic_DNA"/>
</dbReference>
<keyword evidence="3" id="KW-1185">Reference proteome</keyword>
<accession>A0A8H7E4P2</accession>
<evidence type="ECO:0000256" key="1">
    <source>
        <dbReference type="SAM" id="MobiDB-lite"/>
    </source>
</evidence>
<gene>
    <name evidence="2" type="ORF">GJ744_009178</name>
</gene>
<comment type="caution">
    <text evidence="2">The sequence shown here is derived from an EMBL/GenBank/DDBJ whole genome shotgun (WGS) entry which is preliminary data.</text>
</comment>